<keyword evidence="1" id="KW-0812">Transmembrane</keyword>
<protein>
    <submittedName>
        <fullName evidence="2">Uncharacterized protein</fullName>
    </submittedName>
</protein>
<keyword evidence="1" id="KW-1133">Transmembrane helix</keyword>
<dbReference type="AlphaFoldDB" id="A0A197JUK7"/>
<evidence type="ECO:0000256" key="1">
    <source>
        <dbReference type="SAM" id="Phobius"/>
    </source>
</evidence>
<organism evidence="2 3">
    <name type="scientific">Linnemannia elongata AG-77</name>
    <dbReference type="NCBI Taxonomy" id="1314771"/>
    <lineage>
        <taxon>Eukaryota</taxon>
        <taxon>Fungi</taxon>
        <taxon>Fungi incertae sedis</taxon>
        <taxon>Mucoromycota</taxon>
        <taxon>Mortierellomycotina</taxon>
        <taxon>Mortierellomycetes</taxon>
        <taxon>Mortierellales</taxon>
        <taxon>Mortierellaceae</taxon>
        <taxon>Linnemannia</taxon>
    </lineage>
</organism>
<dbReference type="EMBL" id="KV442045">
    <property type="protein sequence ID" value="OAQ28900.1"/>
    <property type="molecule type" value="Genomic_DNA"/>
</dbReference>
<keyword evidence="3" id="KW-1185">Reference proteome</keyword>
<reference evidence="2 3" key="1">
    <citation type="submission" date="2016-05" db="EMBL/GenBank/DDBJ databases">
        <title>Genome sequencing reveals origins of a unique bacterial endosymbiosis in the earliest lineages of terrestrial Fungi.</title>
        <authorList>
            <consortium name="DOE Joint Genome Institute"/>
            <person name="Uehling J."/>
            <person name="Gryganskyi A."/>
            <person name="Hameed K."/>
            <person name="Tschaplinski T."/>
            <person name="Misztal P."/>
            <person name="Wu S."/>
            <person name="Desiro A."/>
            <person name="Vande Pol N."/>
            <person name="Du Z.-Y."/>
            <person name="Zienkiewicz A."/>
            <person name="Zienkiewicz K."/>
            <person name="Morin E."/>
            <person name="Tisserant E."/>
            <person name="Splivallo R."/>
            <person name="Hainaut M."/>
            <person name="Henrissat B."/>
            <person name="Ohm R."/>
            <person name="Kuo A."/>
            <person name="Yan J."/>
            <person name="Lipzen A."/>
            <person name="Nolan M."/>
            <person name="Labutti K."/>
            <person name="Barry K."/>
            <person name="Goldstein A."/>
            <person name="Labbe J."/>
            <person name="Schadt C."/>
            <person name="Tuskan G."/>
            <person name="Grigoriev I."/>
            <person name="Martin F."/>
            <person name="Vilgalys R."/>
            <person name="Bonito G."/>
        </authorList>
    </citation>
    <scope>NUCLEOTIDE SEQUENCE [LARGE SCALE GENOMIC DNA]</scope>
    <source>
        <strain evidence="2 3">AG-77</strain>
    </source>
</reference>
<gene>
    <name evidence="2" type="ORF">K457DRAFT_540323</name>
</gene>
<keyword evidence="1" id="KW-0472">Membrane</keyword>
<dbReference type="Proteomes" id="UP000078512">
    <property type="component" value="Unassembled WGS sequence"/>
</dbReference>
<evidence type="ECO:0000313" key="2">
    <source>
        <dbReference type="EMBL" id="OAQ28900.1"/>
    </source>
</evidence>
<accession>A0A197JUK7</accession>
<name>A0A197JUK7_9FUNG</name>
<proteinExistence type="predicted"/>
<sequence>MLVLSCPVFMSRCFLPLPPLSLSPPFSPFEKESNNILTPYFYSCCYDLAAPGFWFLFCLLLHFLQAVSLLSFFFWVLLFLVFFDYGHSLNRTPLNPVFLQIVSKETRERKEEKVSRQRN</sequence>
<feature type="transmembrane region" description="Helical" evidence="1">
    <location>
        <begin position="53"/>
        <end position="83"/>
    </location>
</feature>
<evidence type="ECO:0000313" key="3">
    <source>
        <dbReference type="Proteomes" id="UP000078512"/>
    </source>
</evidence>